<dbReference type="Proteomes" id="UP000441354">
    <property type="component" value="Unassembled WGS sequence"/>
</dbReference>
<organism evidence="5 6">
    <name type="scientific">Bacillus mesophilum</name>
    <dbReference type="NCBI Taxonomy" id="1071718"/>
    <lineage>
        <taxon>Bacteria</taxon>
        <taxon>Bacillati</taxon>
        <taxon>Bacillota</taxon>
        <taxon>Bacilli</taxon>
        <taxon>Bacillales</taxon>
        <taxon>Bacillaceae</taxon>
        <taxon>Bacillus</taxon>
    </lineage>
</organism>
<evidence type="ECO:0000259" key="4">
    <source>
        <dbReference type="Pfam" id="PF12146"/>
    </source>
</evidence>
<protein>
    <submittedName>
        <fullName evidence="5">Alpha/beta fold hydrolase</fullName>
    </submittedName>
</protein>
<dbReference type="InterPro" id="IPR012354">
    <property type="entry name" value="Esterase_lipase"/>
</dbReference>
<dbReference type="PANTHER" id="PTHR43798">
    <property type="entry name" value="MONOACYLGLYCEROL LIPASE"/>
    <property type="match status" value="1"/>
</dbReference>
<keyword evidence="1 5" id="KW-0378">Hydrolase</keyword>
<dbReference type="RefSeq" id="WP_151575502.1">
    <property type="nucleotide sequence ID" value="NZ_WBOT01000007.1"/>
</dbReference>
<reference evidence="5 6" key="1">
    <citation type="journal article" date="2014" name="Arch. Microbiol.">
        <title>Bacillus mesophilum sp. nov., strain IITR-54T, a novel 4-chlorobiphenyl dechlorinating bacterium.</title>
        <authorList>
            <person name="Manickam N."/>
            <person name="Singh N.K."/>
            <person name="Bajaj A."/>
            <person name="Kumar R.M."/>
            <person name="Kaur G."/>
            <person name="Kaur N."/>
            <person name="Bala M."/>
            <person name="Kumar A."/>
            <person name="Mayilraj S."/>
        </authorList>
    </citation>
    <scope>NUCLEOTIDE SEQUENCE [LARGE SCALE GENOMIC DNA]</scope>
    <source>
        <strain evidence="5 6">IITR-54</strain>
    </source>
</reference>
<evidence type="ECO:0000256" key="2">
    <source>
        <dbReference type="PIRSR" id="PIRSR017388-1"/>
    </source>
</evidence>
<comment type="caution">
    <text evidence="5">The sequence shown here is derived from an EMBL/GenBank/DDBJ whole genome shotgun (WGS) entry which is preliminary data.</text>
</comment>
<dbReference type="PANTHER" id="PTHR43798:SF31">
    <property type="entry name" value="AB HYDROLASE SUPERFAMILY PROTEIN YCLE"/>
    <property type="match status" value="1"/>
</dbReference>
<dbReference type="Gene3D" id="3.40.50.1820">
    <property type="entry name" value="alpha/beta hydrolase"/>
    <property type="match status" value="1"/>
</dbReference>
<dbReference type="InterPro" id="IPR022742">
    <property type="entry name" value="Hydrolase_4"/>
</dbReference>
<keyword evidence="6" id="KW-1185">Reference proteome</keyword>
<evidence type="ECO:0000256" key="1">
    <source>
        <dbReference type="ARBA" id="ARBA00022801"/>
    </source>
</evidence>
<dbReference type="InterPro" id="IPR029058">
    <property type="entry name" value="AB_hydrolase_fold"/>
</dbReference>
<name>A0A7V7RJ07_9BACI</name>
<evidence type="ECO:0000256" key="3">
    <source>
        <dbReference type="PIRSR" id="PIRSR017388-2"/>
    </source>
</evidence>
<dbReference type="AlphaFoldDB" id="A0A7V7RJ07"/>
<dbReference type="Pfam" id="PF12146">
    <property type="entry name" value="Hydrolase_4"/>
    <property type="match status" value="1"/>
</dbReference>
<dbReference type="InterPro" id="IPR050266">
    <property type="entry name" value="AB_hydrolase_sf"/>
</dbReference>
<proteinExistence type="predicted"/>
<feature type="domain" description="Serine aminopeptidase S33" evidence="4">
    <location>
        <begin position="5"/>
        <end position="210"/>
    </location>
</feature>
<feature type="binding site" evidence="3">
    <location>
        <position position="79"/>
    </location>
    <ligand>
        <name>substrate</name>
    </ligand>
</feature>
<evidence type="ECO:0000313" key="6">
    <source>
        <dbReference type="Proteomes" id="UP000441354"/>
    </source>
</evidence>
<feature type="active site" description="Charge relay system" evidence="2">
    <location>
        <position position="177"/>
    </location>
</feature>
<dbReference type="GO" id="GO:0016020">
    <property type="term" value="C:membrane"/>
    <property type="evidence" value="ECO:0007669"/>
    <property type="project" value="TreeGrafter"/>
</dbReference>
<feature type="active site" description="Charge relay system" evidence="2">
    <location>
        <position position="207"/>
    </location>
</feature>
<dbReference type="EMBL" id="WBOT01000007">
    <property type="protein sequence ID" value="KAB2330570.1"/>
    <property type="molecule type" value="Genomic_DNA"/>
</dbReference>
<dbReference type="SUPFAM" id="SSF53474">
    <property type="entry name" value="alpha/beta-Hydrolases"/>
    <property type="match status" value="1"/>
</dbReference>
<gene>
    <name evidence="5" type="ORF">F7732_18140</name>
</gene>
<accession>A0A7V7RJ07</accession>
<dbReference type="PIRSF" id="PIRSF017388">
    <property type="entry name" value="Esterase_lipase"/>
    <property type="match status" value="1"/>
</dbReference>
<dbReference type="GO" id="GO:0052689">
    <property type="term" value="F:carboxylic ester hydrolase activity"/>
    <property type="evidence" value="ECO:0007669"/>
    <property type="project" value="InterPro"/>
</dbReference>
<feature type="active site" description="Nucleophile" evidence="2">
    <location>
        <position position="78"/>
    </location>
</feature>
<dbReference type="OrthoDB" id="9786110at2"/>
<evidence type="ECO:0000313" key="5">
    <source>
        <dbReference type="EMBL" id="KAB2330570.1"/>
    </source>
</evidence>
<sequence>MIGCMCIHGFTGAPFEVEPIAAYLREHTDWEIAVPTLPGHGESLALKGIEYSKWIQHAEDELERLSAKCDKVYVIGFSMGGLIASYLAVNHKVDRLILLSAAAYYVNPRQLLKDVREMLSDAFQGKLLKNEMFVRYSRKIKATPITATLQFRRLVGAVRPILKQVHVPTLIAQGESDGVVPPKSAEFLYRHIGTETKKLIYIKDSKHLICHCSENEKLFEEVLEFLENKGEDVKTS</sequence>
<feature type="binding site" evidence="3">
    <location>
        <position position="10"/>
    </location>
    <ligand>
        <name>substrate</name>
    </ligand>
</feature>